<dbReference type="EMBL" id="QRNN01000038">
    <property type="protein sequence ID" value="RHK47916.1"/>
    <property type="molecule type" value="Genomic_DNA"/>
</dbReference>
<protein>
    <submittedName>
        <fullName evidence="2">Uncharacterized protein</fullName>
    </submittedName>
</protein>
<evidence type="ECO:0000256" key="1">
    <source>
        <dbReference type="SAM" id="Phobius"/>
    </source>
</evidence>
<evidence type="ECO:0000313" key="2">
    <source>
        <dbReference type="EMBL" id="RHK47916.1"/>
    </source>
</evidence>
<proteinExistence type="predicted"/>
<reference evidence="2 3" key="1">
    <citation type="submission" date="2018-08" db="EMBL/GenBank/DDBJ databases">
        <title>A genome reference for cultivated species of the human gut microbiota.</title>
        <authorList>
            <person name="Zou Y."/>
            <person name="Xue W."/>
            <person name="Luo G."/>
        </authorList>
    </citation>
    <scope>NUCLEOTIDE SEQUENCE [LARGE SCALE GENOMIC DNA]</scope>
    <source>
        <strain evidence="2 3">AF43-2</strain>
    </source>
</reference>
<dbReference type="AlphaFoldDB" id="A0AA92V614"/>
<keyword evidence="1" id="KW-0472">Membrane</keyword>
<feature type="transmembrane region" description="Helical" evidence="1">
    <location>
        <begin position="6"/>
        <end position="25"/>
    </location>
</feature>
<feature type="transmembrane region" description="Helical" evidence="1">
    <location>
        <begin position="37"/>
        <end position="56"/>
    </location>
</feature>
<dbReference type="Proteomes" id="UP000284562">
    <property type="component" value="Unassembled WGS sequence"/>
</dbReference>
<sequence>MMLQLVFVSVFLLGAVIGWLVVYFVRKYKEYNPKVLRDSMVLLLGGGCMDFLLSLIDKQVALYAFAAYLIGLATAFFLHWIYQLIVAKITAPQFMDPRSKYELFSGCSLSDTDKDVRSMFCYQLEIVNQGFQQLCEKLITEDEFITLVKKTGLTRQAFEELTSHPMGDMFLSPALTAYMRAKNIFDAIERDAVDRQIIVD</sequence>
<organism evidence="2 3">
    <name type="scientific">Segatella copri</name>
    <dbReference type="NCBI Taxonomy" id="165179"/>
    <lineage>
        <taxon>Bacteria</taxon>
        <taxon>Pseudomonadati</taxon>
        <taxon>Bacteroidota</taxon>
        <taxon>Bacteroidia</taxon>
        <taxon>Bacteroidales</taxon>
        <taxon>Prevotellaceae</taxon>
        <taxon>Segatella</taxon>
    </lineage>
</organism>
<name>A0AA92V614_9BACT</name>
<evidence type="ECO:0000313" key="3">
    <source>
        <dbReference type="Proteomes" id="UP000284562"/>
    </source>
</evidence>
<accession>A0AA92V614</accession>
<feature type="transmembrane region" description="Helical" evidence="1">
    <location>
        <begin position="62"/>
        <end position="82"/>
    </location>
</feature>
<comment type="caution">
    <text evidence="2">The sequence shown here is derived from an EMBL/GenBank/DDBJ whole genome shotgun (WGS) entry which is preliminary data.</text>
</comment>
<gene>
    <name evidence="2" type="ORF">DW064_09785</name>
</gene>
<keyword evidence="1" id="KW-1133">Transmembrane helix</keyword>
<keyword evidence="1" id="KW-0812">Transmembrane</keyword>